<dbReference type="Gene3D" id="1.10.287.130">
    <property type="match status" value="1"/>
</dbReference>
<dbReference type="CDD" id="cd16922">
    <property type="entry name" value="HATPase_EvgS-ArcB-TorS-like"/>
    <property type="match status" value="1"/>
</dbReference>
<evidence type="ECO:0000256" key="9">
    <source>
        <dbReference type="ARBA" id="ARBA00022777"/>
    </source>
</evidence>
<dbReference type="InterPro" id="IPR003660">
    <property type="entry name" value="HAMP_dom"/>
</dbReference>
<dbReference type="FunFam" id="3.30.565.10:FF:000010">
    <property type="entry name" value="Sensor histidine kinase RcsC"/>
    <property type="match status" value="1"/>
</dbReference>
<feature type="modified residue" description="4-aspartylphosphate" evidence="17">
    <location>
        <position position="830"/>
    </location>
</feature>
<evidence type="ECO:0000256" key="12">
    <source>
        <dbReference type="ARBA" id="ARBA00023012"/>
    </source>
</evidence>
<comment type="caution">
    <text evidence="23">The sequence shown here is derived from an EMBL/GenBank/DDBJ whole genome shotgun (WGS) entry which is preliminary data.</text>
</comment>
<feature type="domain" description="HAMP" evidence="22">
    <location>
        <begin position="310"/>
        <end position="368"/>
    </location>
</feature>
<dbReference type="Pfam" id="PF02518">
    <property type="entry name" value="HATPase_c"/>
    <property type="match status" value="1"/>
</dbReference>
<dbReference type="SMART" id="SM00388">
    <property type="entry name" value="HisKA"/>
    <property type="match status" value="1"/>
</dbReference>
<dbReference type="SUPFAM" id="SSF55874">
    <property type="entry name" value="ATPase domain of HSP90 chaperone/DNA topoisomerase II/histidine kinase"/>
    <property type="match status" value="1"/>
</dbReference>
<evidence type="ECO:0000259" key="22">
    <source>
        <dbReference type="PROSITE" id="PS50885"/>
    </source>
</evidence>
<dbReference type="CDD" id="cd00130">
    <property type="entry name" value="PAS"/>
    <property type="match status" value="1"/>
</dbReference>
<dbReference type="Pfam" id="PF13426">
    <property type="entry name" value="PAS_9"/>
    <property type="match status" value="1"/>
</dbReference>
<dbReference type="Gene3D" id="3.30.565.10">
    <property type="entry name" value="Histidine kinase-like ATPase, C-terminal domain"/>
    <property type="match status" value="1"/>
</dbReference>
<evidence type="ECO:0000256" key="15">
    <source>
        <dbReference type="ARBA" id="ARBA00058004"/>
    </source>
</evidence>
<evidence type="ECO:0000259" key="21">
    <source>
        <dbReference type="PROSITE" id="PS50110"/>
    </source>
</evidence>
<keyword evidence="14 19" id="KW-0472">Membrane</keyword>
<dbReference type="Gene3D" id="6.10.340.10">
    <property type="match status" value="1"/>
</dbReference>
<dbReference type="InterPro" id="IPR005467">
    <property type="entry name" value="His_kinase_dom"/>
</dbReference>
<dbReference type="PROSITE" id="PS50885">
    <property type="entry name" value="HAMP"/>
    <property type="match status" value="1"/>
</dbReference>
<proteinExistence type="predicted"/>
<dbReference type="Pfam" id="PF00672">
    <property type="entry name" value="HAMP"/>
    <property type="match status" value="1"/>
</dbReference>
<dbReference type="PANTHER" id="PTHR45339:SF1">
    <property type="entry name" value="HYBRID SIGNAL TRANSDUCTION HISTIDINE KINASE J"/>
    <property type="match status" value="1"/>
</dbReference>
<evidence type="ECO:0000256" key="16">
    <source>
        <dbReference type="ARBA" id="ARBA00070152"/>
    </source>
</evidence>
<keyword evidence="6 19" id="KW-0812">Transmembrane</keyword>
<keyword evidence="8" id="KW-0547">Nucleotide-binding</keyword>
<dbReference type="SUPFAM" id="SSF52172">
    <property type="entry name" value="CheY-like"/>
    <property type="match status" value="1"/>
</dbReference>
<keyword evidence="9" id="KW-0418">Kinase</keyword>
<dbReference type="NCBIfam" id="TIGR00229">
    <property type="entry name" value="sensory_box"/>
    <property type="match status" value="1"/>
</dbReference>
<sequence length="899" mass="99475">MRARSAVIIGLTGLVFAVGLTLFVEIDQRAQLTRTISDNSRREAQFLGHSISMSLKERVLQIRQVAAMPEVSSGLGDPGKMRLALEQVRNYHNELTWLGIVNRKGQVEVATGAWLEGQTITSRPWFTEGLKGVWVGQPRPAGELADKVPRDPDGSPPLFMDLAVPIIDYEGRTIGVVTAMLDWSTVREQHRAMTSQQGEMGVNSFLISPTGEVTIGEPEQIGKHLDVPGLPAVMANGKAEVIDWPDGKAYLTAAAPIRLMDDPNAPAWTLVRRQEASQALAPVARARDRVLGAALLMSLLFMAVSWLIAGRIANPLRELARTAQRLRAGEQVDFPPDRDEAPTELRTLTNALREMESSRQAQLNQLQSSTTRFRTLIDTIPESLVVAQDGQIQLINRACLAMHQIDQPDRLLGQPVLSLFTAAEQIRMTQQLGQLGHQDHLPTFETELQTAQGTALPVKVNAWAIQTAAGRVQHLLIEDISERQRLQSERERYQQDLEEQIRERTLELQQARDKAESANRAKSAFLANMSHEIRTPMNAIIGMTYLLRERPNPAEDTKRLTLIAEASEHLMRLLNDVLDLSKIESGKMTMETIDFSLAATVSRCMELIRDKAQGKGLKLIVDRRYADDTIAGDPTRLSQALLNLLSNAVKFTSQGSVTLRVMHTQLDAGEPAIRFEVEDTGMGIAPDQLQRIFEPFEQADNSTTRRYGGSGLGLTITRSLVEQMGGRLGATSEPGQGSLFWFTVPAQDRPSVHVATSESPSNNGVRSDADVILKQYHQDSRVLLVEDNQVNRLLAQELLSMVGLRVDAVVNGAEAVAHAAQHQYDIVLMDVHMPEMDGLEATRRIRQNTLYASVPIVAMTASVMADEQDACLTAGMNALIEKPLDARKLYDTLLRLLRR</sequence>
<evidence type="ECO:0000256" key="10">
    <source>
        <dbReference type="ARBA" id="ARBA00022840"/>
    </source>
</evidence>
<dbReference type="InterPro" id="IPR003661">
    <property type="entry name" value="HisK_dim/P_dom"/>
</dbReference>
<dbReference type="CDD" id="cd00082">
    <property type="entry name" value="HisKA"/>
    <property type="match status" value="1"/>
</dbReference>
<dbReference type="GO" id="GO:0005524">
    <property type="term" value="F:ATP binding"/>
    <property type="evidence" value="ECO:0007669"/>
    <property type="project" value="UniProtKB-KW"/>
</dbReference>
<evidence type="ECO:0000256" key="2">
    <source>
        <dbReference type="ARBA" id="ARBA00004370"/>
    </source>
</evidence>
<evidence type="ECO:0000256" key="19">
    <source>
        <dbReference type="SAM" id="Phobius"/>
    </source>
</evidence>
<keyword evidence="4 17" id="KW-0597">Phosphoprotein</keyword>
<keyword evidence="12" id="KW-0902">Two-component regulatory system</keyword>
<keyword evidence="13" id="KW-0843">Virulence</keyword>
<evidence type="ECO:0000313" key="23">
    <source>
        <dbReference type="EMBL" id="TBO31137.1"/>
    </source>
</evidence>
<evidence type="ECO:0000256" key="1">
    <source>
        <dbReference type="ARBA" id="ARBA00000085"/>
    </source>
</evidence>
<feature type="transmembrane region" description="Helical" evidence="19">
    <location>
        <begin position="290"/>
        <end position="309"/>
    </location>
</feature>
<keyword evidence="11 19" id="KW-1133">Transmembrane helix</keyword>
<reference evidence="23 24" key="1">
    <citation type="submission" date="2019-02" db="EMBL/GenBank/DDBJ databases">
        <title>Aquabacterium sp. strain KMB7.</title>
        <authorList>
            <person name="Chen W.-M."/>
        </authorList>
    </citation>
    <scope>NUCLEOTIDE SEQUENCE [LARGE SCALE GENOMIC DNA]</scope>
    <source>
        <strain evidence="23 24">KMB7</strain>
    </source>
</reference>
<dbReference type="SUPFAM" id="SSF47384">
    <property type="entry name" value="Homodimeric domain of signal transducing histidine kinase"/>
    <property type="match status" value="1"/>
</dbReference>
<evidence type="ECO:0000259" key="20">
    <source>
        <dbReference type="PROSITE" id="PS50109"/>
    </source>
</evidence>
<feature type="domain" description="Response regulatory" evidence="21">
    <location>
        <begin position="781"/>
        <end position="897"/>
    </location>
</feature>
<dbReference type="GO" id="GO:0016020">
    <property type="term" value="C:membrane"/>
    <property type="evidence" value="ECO:0007669"/>
    <property type="project" value="UniProtKB-SubCell"/>
</dbReference>
<feature type="transmembrane region" description="Helical" evidence="19">
    <location>
        <begin position="6"/>
        <end position="24"/>
    </location>
</feature>
<evidence type="ECO:0000256" key="17">
    <source>
        <dbReference type="PROSITE-ProRule" id="PRU00169"/>
    </source>
</evidence>
<dbReference type="FunFam" id="1.10.287.130:FF:000004">
    <property type="entry name" value="Ethylene receptor 1"/>
    <property type="match status" value="1"/>
</dbReference>
<protein>
    <recommendedName>
        <fullName evidence="16">Virulence sensor protein BvgS</fullName>
        <ecNumber evidence="3">2.7.13.3</ecNumber>
    </recommendedName>
</protein>
<keyword evidence="24" id="KW-1185">Reference proteome</keyword>
<dbReference type="InterPro" id="IPR035965">
    <property type="entry name" value="PAS-like_dom_sf"/>
</dbReference>
<dbReference type="EMBL" id="SIXI01000003">
    <property type="protein sequence ID" value="TBO31137.1"/>
    <property type="molecule type" value="Genomic_DNA"/>
</dbReference>
<feature type="domain" description="Histidine kinase" evidence="20">
    <location>
        <begin position="528"/>
        <end position="748"/>
    </location>
</feature>
<dbReference type="PRINTS" id="PR00344">
    <property type="entry name" value="BCTRLSENSOR"/>
</dbReference>
<evidence type="ECO:0000256" key="13">
    <source>
        <dbReference type="ARBA" id="ARBA00023026"/>
    </source>
</evidence>
<keyword evidence="7" id="KW-0732">Signal</keyword>
<dbReference type="Gene3D" id="3.40.50.2300">
    <property type="match status" value="1"/>
</dbReference>
<dbReference type="Pfam" id="PF00072">
    <property type="entry name" value="Response_reg"/>
    <property type="match status" value="1"/>
</dbReference>
<dbReference type="Proteomes" id="UP000292120">
    <property type="component" value="Unassembled WGS sequence"/>
</dbReference>
<evidence type="ECO:0000256" key="4">
    <source>
        <dbReference type="ARBA" id="ARBA00022553"/>
    </source>
</evidence>
<dbReference type="AlphaFoldDB" id="A0A4Q9H244"/>
<dbReference type="InterPro" id="IPR036890">
    <property type="entry name" value="HATPase_C_sf"/>
</dbReference>
<keyword evidence="10" id="KW-0067">ATP-binding</keyword>
<dbReference type="InterPro" id="IPR003594">
    <property type="entry name" value="HATPase_dom"/>
</dbReference>
<evidence type="ECO:0000256" key="6">
    <source>
        <dbReference type="ARBA" id="ARBA00022692"/>
    </source>
</evidence>
<dbReference type="InterPro" id="IPR011006">
    <property type="entry name" value="CheY-like_superfamily"/>
</dbReference>
<dbReference type="InterPro" id="IPR000014">
    <property type="entry name" value="PAS"/>
</dbReference>
<evidence type="ECO:0000256" key="7">
    <source>
        <dbReference type="ARBA" id="ARBA00022729"/>
    </source>
</evidence>
<evidence type="ECO:0000256" key="11">
    <source>
        <dbReference type="ARBA" id="ARBA00022989"/>
    </source>
</evidence>
<dbReference type="Pfam" id="PF00512">
    <property type="entry name" value="HisKA"/>
    <property type="match status" value="1"/>
</dbReference>
<dbReference type="InterPro" id="IPR001789">
    <property type="entry name" value="Sig_transdc_resp-reg_receiver"/>
</dbReference>
<comment type="function">
    <text evidence="15">Member of the two-component regulatory system BvgS/BvgA. Phosphorylates BvgA via a four-step phosphorelay in response to environmental signals.</text>
</comment>
<evidence type="ECO:0000256" key="5">
    <source>
        <dbReference type="ARBA" id="ARBA00022679"/>
    </source>
</evidence>
<evidence type="ECO:0000256" key="18">
    <source>
        <dbReference type="SAM" id="Coils"/>
    </source>
</evidence>
<dbReference type="InterPro" id="IPR036097">
    <property type="entry name" value="HisK_dim/P_sf"/>
</dbReference>
<dbReference type="SMART" id="SM00448">
    <property type="entry name" value="REC"/>
    <property type="match status" value="1"/>
</dbReference>
<comment type="catalytic activity">
    <reaction evidence="1">
        <text>ATP + protein L-histidine = ADP + protein N-phospho-L-histidine.</text>
        <dbReference type="EC" id="2.7.13.3"/>
    </reaction>
</comment>
<dbReference type="EC" id="2.7.13.3" evidence="3"/>
<evidence type="ECO:0000256" key="8">
    <source>
        <dbReference type="ARBA" id="ARBA00022741"/>
    </source>
</evidence>
<dbReference type="SUPFAM" id="SSF55785">
    <property type="entry name" value="PYP-like sensor domain (PAS domain)"/>
    <property type="match status" value="1"/>
</dbReference>
<feature type="coiled-coil region" evidence="18">
    <location>
        <begin position="476"/>
        <end position="528"/>
    </location>
</feature>
<dbReference type="PANTHER" id="PTHR45339">
    <property type="entry name" value="HYBRID SIGNAL TRANSDUCTION HISTIDINE KINASE J"/>
    <property type="match status" value="1"/>
</dbReference>
<evidence type="ECO:0000256" key="14">
    <source>
        <dbReference type="ARBA" id="ARBA00023136"/>
    </source>
</evidence>
<dbReference type="GO" id="GO:0000155">
    <property type="term" value="F:phosphorelay sensor kinase activity"/>
    <property type="evidence" value="ECO:0007669"/>
    <property type="project" value="InterPro"/>
</dbReference>
<dbReference type="InterPro" id="IPR004358">
    <property type="entry name" value="Sig_transdc_His_kin-like_C"/>
</dbReference>
<name>A0A4Q9H244_9BURK</name>
<evidence type="ECO:0000313" key="24">
    <source>
        <dbReference type="Proteomes" id="UP000292120"/>
    </source>
</evidence>
<keyword evidence="5" id="KW-0808">Transferase</keyword>
<gene>
    <name evidence="23" type="ORF">EYS42_07755</name>
</gene>
<keyword evidence="18" id="KW-0175">Coiled coil</keyword>
<dbReference type="Gene3D" id="3.30.450.20">
    <property type="entry name" value="PAS domain"/>
    <property type="match status" value="2"/>
</dbReference>
<dbReference type="SMART" id="SM00387">
    <property type="entry name" value="HATPase_c"/>
    <property type="match status" value="1"/>
</dbReference>
<dbReference type="CDD" id="cd17546">
    <property type="entry name" value="REC_hyHK_CKI1_RcsC-like"/>
    <property type="match status" value="1"/>
</dbReference>
<evidence type="ECO:0000256" key="3">
    <source>
        <dbReference type="ARBA" id="ARBA00012438"/>
    </source>
</evidence>
<comment type="subcellular location">
    <subcellularLocation>
        <location evidence="2">Membrane</location>
    </subcellularLocation>
</comment>
<organism evidence="23 24">
    <name type="scientific">Aquabacterium lacunae</name>
    <dbReference type="NCBI Taxonomy" id="2528630"/>
    <lineage>
        <taxon>Bacteria</taxon>
        <taxon>Pseudomonadati</taxon>
        <taxon>Pseudomonadota</taxon>
        <taxon>Betaproteobacteria</taxon>
        <taxon>Burkholderiales</taxon>
        <taxon>Aquabacterium</taxon>
    </lineage>
</organism>
<accession>A0A4Q9H244</accession>
<dbReference type="PROSITE" id="PS50109">
    <property type="entry name" value="HIS_KIN"/>
    <property type="match status" value="1"/>
</dbReference>
<dbReference type="PROSITE" id="PS50110">
    <property type="entry name" value="RESPONSE_REGULATORY"/>
    <property type="match status" value="1"/>
</dbReference>